<dbReference type="PANTHER" id="PTHR43065:SF46">
    <property type="entry name" value="C4-DICARBOXYLATE TRANSPORT SENSOR PROTEIN DCTB"/>
    <property type="match status" value="1"/>
</dbReference>
<proteinExistence type="predicted"/>
<dbReference type="PRINTS" id="PR00344">
    <property type="entry name" value="BCTRLSENSOR"/>
</dbReference>
<dbReference type="HOGENOM" id="CLU_023166_1_0_7"/>
<keyword evidence="6" id="KW-0808">Transferase</keyword>
<dbReference type="CDD" id="cd00082">
    <property type="entry name" value="HisKA"/>
    <property type="match status" value="1"/>
</dbReference>
<dbReference type="PANTHER" id="PTHR43065">
    <property type="entry name" value="SENSOR HISTIDINE KINASE"/>
    <property type="match status" value="1"/>
</dbReference>
<dbReference type="InterPro" id="IPR003661">
    <property type="entry name" value="HisK_dim/P_dom"/>
</dbReference>
<dbReference type="InterPro" id="IPR005467">
    <property type="entry name" value="His_kinase_dom"/>
</dbReference>
<dbReference type="GO" id="GO:0000155">
    <property type="term" value="F:phosphorelay sensor kinase activity"/>
    <property type="evidence" value="ECO:0007669"/>
    <property type="project" value="InterPro"/>
</dbReference>
<gene>
    <name evidence="16" type="ordered locus">Sfum_0617</name>
</gene>
<feature type="domain" description="Histidine kinase" evidence="15">
    <location>
        <begin position="334"/>
        <end position="553"/>
    </location>
</feature>
<evidence type="ECO:0000259" key="15">
    <source>
        <dbReference type="PROSITE" id="PS50109"/>
    </source>
</evidence>
<dbReference type="EC" id="2.7.13.3" evidence="3"/>
<evidence type="ECO:0000256" key="3">
    <source>
        <dbReference type="ARBA" id="ARBA00012438"/>
    </source>
</evidence>
<evidence type="ECO:0000256" key="8">
    <source>
        <dbReference type="ARBA" id="ARBA00022741"/>
    </source>
</evidence>
<dbReference type="FunCoup" id="A0LFW4">
    <property type="interactions" value="179"/>
</dbReference>
<keyword evidence="17" id="KW-1185">Reference proteome</keyword>
<evidence type="ECO:0000256" key="5">
    <source>
        <dbReference type="ARBA" id="ARBA00022553"/>
    </source>
</evidence>
<dbReference type="InterPro" id="IPR036097">
    <property type="entry name" value="HisK_dim/P_sf"/>
</dbReference>
<organism evidence="16 17">
    <name type="scientific">Syntrophobacter fumaroxidans (strain DSM 10017 / MPOB)</name>
    <dbReference type="NCBI Taxonomy" id="335543"/>
    <lineage>
        <taxon>Bacteria</taxon>
        <taxon>Pseudomonadati</taxon>
        <taxon>Thermodesulfobacteriota</taxon>
        <taxon>Syntrophobacteria</taxon>
        <taxon>Syntrophobacterales</taxon>
        <taxon>Syntrophobacteraceae</taxon>
        <taxon>Syntrophobacter</taxon>
    </lineage>
</organism>
<reference evidence="16 17" key="1">
    <citation type="submission" date="2006-10" db="EMBL/GenBank/DDBJ databases">
        <title>Complete sequence of Syntrophobacter fumaroxidans MPOB.</title>
        <authorList>
            <consortium name="US DOE Joint Genome Institute"/>
            <person name="Copeland A."/>
            <person name="Lucas S."/>
            <person name="Lapidus A."/>
            <person name="Barry K."/>
            <person name="Detter J.C."/>
            <person name="Glavina del Rio T."/>
            <person name="Hammon N."/>
            <person name="Israni S."/>
            <person name="Pitluck S."/>
            <person name="Goltsman E.G."/>
            <person name="Martinez M."/>
            <person name="Schmutz J."/>
            <person name="Larimer F."/>
            <person name="Land M."/>
            <person name="Hauser L."/>
            <person name="Kyrpides N."/>
            <person name="Kim E."/>
            <person name="Boone D.R."/>
            <person name="Brockman F."/>
            <person name="Culley D."/>
            <person name="Ferry J."/>
            <person name="Gunsalus R."/>
            <person name="McInerney M.J."/>
            <person name="Morrison M."/>
            <person name="Plugge C."/>
            <person name="Rohlin L."/>
            <person name="Scholten J."/>
            <person name="Sieber J."/>
            <person name="Stams A.J.M."/>
            <person name="Worm P."/>
            <person name="Henstra A.M."/>
            <person name="Richardson P."/>
        </authorList>
    </citation>
    <scope>NUCLEOTIDE SEQUENCE [LARGE SCALE GENOMIC DNA]</scope>
    <source>
        <strain evidence="17">DSM 10017 / MPOB</strain>
    </source>
</reference>
<keyword evidence="5" id="KW-0597">Phosphoprotein</keyword>
<evidence type="ECO:0000256" key="2">
    <source>
        <dbReference type="ARBA" id="ARBA00004651"/>
    </source>
</evidence>
<evidence type="ECO:0000256" key="12">
    <source>
        <dbReference type="ARBA" id="ARBA00023012"/>
    </source>
</evidence>
<dbReference type="AlphaFoldDB" id="A0LFW4"/>
<evidence type="ECO:0000256" key="6">
    <source>
        <dbReference type="ARBA" id="ARBA00022679"/>
    </source>
</evidence>
<dbReference type="KEGG" id="sfu:Sfum_0617"/>
<dbReference type="Gene3D" id="3.30.450.20">
    <property type="entry name" value="PAS domain"/>
    <property type="match status" value="1"/>
</dbReference>
<accession>A0LFW4</accession>
<dbReference type="InterPro" id="IPR004358">
    <property type="entry name" value="Sig_transdc_His_kin-like_C"/>
</dbReference>
<evidence type="ECO:0000256" key="9">
    <source>
        <dbReference type="ARBA" id="ARBA00022777"/>
    </source>
</evidence>
<evidence type="ECO:0000256" key="10">
    <source>
        <dbReference type="ARBA" id="ARBA00022840"/>
    </source>
</evidence>
<dbReference type="GO" id="GO:0005886">
    <property type="term" value="C:plasma membrane"/>
    <property type="evidence" value="ECO:0007669"/>
    <property type="project" value="UniProtKB-SubCell"/>
</dbReference>
<evidence type="ECO:0000256" key="14">
    <source>
        <dbReference type="SAM" id="Phobius"/>
    </source>
</evidence>
<protein>
    <recommendedName>
        <fullName evidence="3">histidine kinase</fullName>
        <ecNumber evidence="3">2.7.13.3</ecNumber>
    </recommendedName>
</protein>
<dbReference type="Gene3D" id="1.10.287.130">
    <property type="match status" value="1"/>
</dbReference>
<dbReference type="EMBL" id="CP000478">
    <property type="protein sequence ID" value="ABK16316.1"/>
    <property type="molecule type" value="Genomic_DNA"/>
</dbReference>
<evidence type="ECO:0000256" key="4">
    <source>
        <dbReference type="ARBA" id="ARBA00022475"/>
    </source>
</evidence>
<keyword evidence="12" id="KW-0902">Two-component regulatory system</keyword>
<dbReference type="SMART" id="SM00387">
    <property type="entry name" value="HATPase_c"/>
    <property type="match status" value="1"/>
</dbReference>
<dbReference type="PROSITE" id="PS50109">
    <property type="entry name" value="HIS_KIN"/>
    <property type="match status" value="1"/>
</dbReference>
<name>A0LFW4_SYNFM</name>
<dbReference type="GO" id="GO:0005524">
    <property type="term" value="F:ATP binding"/>
    <property type="evidence" value="ECO:0007669"/>
    <property type="project" value="UniProtKB-KW"/>
</dbReference>
<dbReference type="Pfam" id="PF02518">
    <property type="entry name" value="HATPase_c"/>
    <property type="match status" value="1"/>
</dbReference>
<dbReference type="Gene3D" id="3.30.565.10">
    <property type="entry name" value="Histidine kinase-like ATPase, C-terminal domain"/>
    <property type="match status" value="1"/>
</dbReference>
<keyword evidence="7 14" id="KW-0812">Transmembrane</keyword>
<evidence type="ECO:0000313" key="17">
    <source>
        <dbReference type="Proteomes" id="UP000001784"/>
    </source>
</evidence>
<dbReference type="SUPFAM" id="SSF55874">
    <property type="entry name" value="ATPase domain of HSP90 chaperone/DNA topoisomerase II/histidine kinase"/>
    <property type="match status" value="1"/>
</dbReference>
<evidence type="ECO:0000256" key="11">
    <source>
        <dbReference type="ARBA" id="ARBA00022989"/>
    </source>
</evidence>
<dbReference type="STRING" id="335543.Sfum_0617"/>
<dbReference type="SMART" id="SM00388">
    <property type="entry name" value="HisKA"/>
    <property type="match status" value="1"/>
</dbReference>
<feature type="transmembrane region" description="Helical" evidence="14">
    <location>
        <begin position="12"/>
        <end position="37"/>
    </location>
</feature>
<evidence type="ECO:0000256" key="1">
    <source>
        <dbReference type="ARBA" id="ARBA00000085"/>
    </source>
</evidence>
<sequence length="557" mass="62416">MMRMEDRSYRKLHWKIVATTLSFSLVPLFVVGFSIYYQFSVSYKAKVMESLRTLTENRANAVDLFLDERVSQLNTLVYTNSIDQLGDERYLTRVFTLLQMRSKSFVDVGIIDAEGNHVAYVGPYQLKGLNYRNEEWFGETMLRGIYISDVFTGFRKFPHFVIAIMRREGEKTWILRATINTDIFEAMVKAAQIGMKGDAFLMNKDNILQTSPRFGGELLGKVGYPIFPKFQGARVEETELGGEEALYGIVWLKDKQWLLVIKEDPLENLTPILRTRVLVIALVLGGVLVIVMGTLLVSNAVVRQLVKTDREKAALDAGLVQSSKMAALGKLAAGIAHEVNNPLAVIKEKVGWMKDLLSEEDVEASENFKEFDDAVKKIDYHVERARKVTHRLLGFARRMEPIQEQVTMNRVIEETVDFLKNEAHYRNIEIRTTLDPDMPTTTSDSSQLQQVFLNILNNAIDAIGKNGVITISTGYDLKNRELSVSIADDGPGIPSEVLGRVFDPFFTTKEVGKGTGLGLSISYSIVEKLGGTIKVASQVGKGTTFSIHLPIVNHATA</sequence>
<feature type="transmembrane region" description="Helical" evidence="14">
    <location>
        <begin position="277"/>
        <end position="302"/>
    </location>
</feature>
<keyword evidence="10" id="KW-0067">ATP-binding</keyword>
<keyword evidence="11 14" id="KW-1133">Transmembrane helix</keyword>
<dbReference type="Pfam" id="PF00512">
    <property type="entry name" value="HisKA"/>
    <property type="match status" value="1"/>
</dbReference>
<evidence type="ECO:0000256" key="7">
    <source>
        <dbReference type="ARBA" id="ARBA00022692"/>
    </source>
</evidence>
<evidence type="ECO:0000313" key="16">
    <source>
        <dbReference type="EMBL" id="ABK16316.1"/>
    </source>
</evidence>
<keyword evidence="9 16" id="KW-0418">Kinase</keyword>
<dbReference type="Proteomes" id="UP000001784">
    <property type="component" value="Chromosome"/>
</dbReference>
<dbReference type="InterPro" id="IPR003594">
    <property type="entry name" value="HATPase_dom"/>
</dbReference>
<keyword evidence="8" id="KW-0547">Nucleotide-binding</keyword>
<dbReference type="InParanoid" id="A0LFW4"/>
<dbReference type="InterPro" id="IPR036890">
    <property type="entry name" value="HATPase_C_sf"/>
</dbReference>
<dbReference type="SUPFAM" id="SSF47384">
    <property type="entry name" value="Homodimeric domain of signal transducing histidine kinase"/>
    <property type="match status" value="1"/>
</dbReference>
<keyword evidence="4" id="KW-1003">Cell membrane</keyword>
<comment type="catalytic activity">
    <reaction evidence="1">
        <text>ATP + protein L-histidine = ADP + protein N-phospho-L-histidine.</text>
        <dbReference type="EC" id="2.7.13.3"/>
    </reaction>
</comment>
<dbReference type="Pfam" id="PF02743">
    <property type="entry name" value="dCache_1"/>
    <property type="match status" value="1"/>
</dbReference>
<keyword evidence="13 14" id="KW-0472">Membrane</keyword>
<evidence type="ECO:0000256" key="13">
    <source>
        <dbReference type="ARBA" id="ARBA00023136"/>
    </source>
</evidence>
<dbReference type="eggNOG" id="COG4191">
    <property type="taxonomic scope" value="Bacteria"/>
</dbReference>
<dbReference type="InterPro" id="IPR033479">
    <property type="entry name" value="dCache_1"/>
</dbReference>
<comment type="subcellular location">
    <subcellularLocation>
        <location evidence="2">Cell membrane</location>
        <topology evidence="2">Multi-pass membrane protein</topology>
    </subcellularLocation>
</comment>